<dbReference type="Pfam" id="PF14489">
    <property type="entry name" value="QueF"/>
    <property type="match status" value="1"/>
</dbReference>
<evidence type="ECO:0000256" key="1">
    <source>
        <dbReference type="ARBA" id="ARBA00022490"/>
    </source>
</evidence>
<dbReference type="InterPro" id="IPR043133">
    <property type="entry name" value="GTP-CH-I_C/QueF"/>
</dbReference>
<dbReference type="UniPathway" id="UPA00392"/>
<keyword evidence="1 5" id="KW-0963">Cytoplasm</keyword>
<keyword evidence="4 5" id="KW-0560">Oxidoreductase</keyword>
<dbReference type="GO" id="GO:0005737">
    <property type="term" value="C:cytoplasm"/>
    <property type="evidence" value="ECO:0007669"/>
    <property type="project" value="UniProtKB-SubCell"/>
</dbReference>
<dbReference type="NCBIfam" id="TIGR03139">
    <property type="entry name" value="QueF-II"/>
    <property type="match status" value="1"/>
</dbReference>
<dbReference type="Gene3D" id="3.30.1130.10">
    <property type="match status" value="1"/>
</dbReference>
<dbReference type="PANTHER" id="PTHR34354:SF1">
    <property type="entry name" value="NADPH-DEPENDENT 7-CYANO-7-DEAZAGUANINE REDUCTASE"/>
    <property type="match status" value="1"/>
</dbReference>
<reference evidence="7" key="1">
    <citation type="submission" date="2017-02" db="EMBL/GenBank/DDBJ databases">
        <title>Comparative genomics and description of representatives of a novel lineage of planctomycetes thriving in anoxic sediments.</title>
        <authorList>
            <person name="Spring S."/>
            <person name="Bunk B."/>
            <person name="Sproer C."/>
        </authorList>
    </citation>
    <scope>NUCLEOTIDE SEQUENCE [LARGE SCALE GENOMIC DNA]</scope>
    <source>
        <strain evidence="7">SM-Chi-D1</strain>
    </source>
</reference>
<dbReference type="RefSeq" id="WP_146683135.1">
    <property type="nucleotide sequence ID" value="NZ_CP019646.1"/>
</dbReference>
<organism evidence="6 7">
    <name type="scientific">Limihaloglobus sulfuriphilus</name>
    <dbReference type="NCBI Taxonomy" id="1851148"/>
    <lineage>
        <taxon>Bacteria</taxon>
        <taxon>Pseudomonadati</taxon>
        <taxon>Planctomycetota</taxon>
        <taxon>Phycisphaerae</taxon>
        <taxon>Sedimentisphaerales</taxon>
        <taxon>Sedimentisphaeraceae</taxon>
        <taxon>Limihaloglobus</taxon>
    </lineage>
</organism>
<feature type="binding site" evidence="5">
    <location>
        <begin position="73"/>
        <end position="74"/>
    </location>
    <ligand>
        <name>substrate</name>
    </ligand>
</feature>
<keyword evidence="3 5" id="KW-0521">NADP</keyword>
<dbReference type="GO" id="GO:0008616">
    <property type="term" value="P:tRNA queuosine(34) biosynthetic process"/>
    <property type="evidence" value="ECO:0007669"/>
    <property type="project" value="UniProtKB-UniRule"/>
</dbReference>
<dbReference type="InterPro" id="IPR016856">
    <property type="entry name" value="QueF_type1"/>
</dbReference>
<dbReference type="EMBL" id="CP019646">
    <property type="protein sequence ID" value="AQQ70903.1"/>
    <property type="molecule type" value="Genomic_DNA"/>
</dbReference>
<feature type="active site" description="Thioimide intermediate" evidence="5">
    <location>
        <position position="32"/>
    </location>
</feature>
<dbReference type="Proteomes" id="UP000188181">
    <property type="component" value="Chromosome"/>
</dbReference>
<dbReference type="STRING" id="1851148.SMSP2_01265"/>
<protein>
    <recommendedName>
        <fullName evidence="5">NADPH-dependent 7-cyano-7-deazaguanine reductase</fullName>
        <ecNumber evidence="5">1.7.1.13</ecNumber>
    </recommendedName>
    <alternativeName>
        <fullName evidence="5">7-cyano-7-carbaguanine reductase</fullName>
    </alternativeName>
    <alternativeName>
        <fullName evidence="5">NADPH-dependent nitrile oxidoreductase</fullName>
    </alternativeName>
    <alternativeName>
        <fullName evidence="5">PreQ(0) reductase</fullName>
    </alternativeName>
</protein>
<dbReference type="GO" id="GO:0033739">
    <property type="term" value="F:preQ1 synthase activity"/>
    <property type="evidence" value="ECO:0007669"/>
    <property type="project" value="UniProtKB-UniRule"/>
</dbReference>
<proteinExistence type="inferred from homology"/>
<evidence type="ECO:0000256" key="5">
    <source>
        <dbReference type="HAMAP-Rule" id="MF_00818"/>
    </source>
</evidence>
<dbReference type="AlphaFoldDB" id="A0A1Q2MDX0"/>
<dbReference type="OrthoDB" id="9795077at2"/>
<evidence type="ECO:0000256" key="2">
    <source>
        <dbReference type="ARBA" id="ARBA00022785"/>
    </source>
</evidence>
<name>A0A1Q2MDX0_9BACT</name>
<dbReference type="HAMAP" id="MF_00818">
    <property type="entry name" value="QueF_type1"/>
    <property type="match status" value="1"/>
</dbReference>
<evidence type="ECO:0000313" key="7">
    <source>
        <dbReference type="Proteomes" id="UP000188181"/>
    </source>
</evidence>
<evidence type="ECO:0000313" key="6">
    <source>
        <dbReference type="EMBL" id="AQQ70903.1"/>
    </source>
</evidence>
<comment type="subcellular location">
    <subcellularLocation>
        <location evidence="5">Cytoplasm</location>
    </subcellularLocation>
</comment>
<keyword evidence="7" id="KW-1185">Reference proteome</keyword>
<sequence length="116" mass="13377">MSEKVKLELFENPAPQRDYTITTKVPEFTSVCPKTGQPDFGTIIIEYCPDKLCIELKSLKYYMQSFRNKGIFYEALTNEMLDDLVDACKPRWMKITSEFTPRGGISTDVTVIYTKD</sequence>
<dbReference type="InterPro" id="IPR050084">
    <property type="entry name" value="NADPH_dep_7-cyano-7-deazaG_red"/>
</dbReference>
<dbReference type="PANTHER" id="PTHR34354">
    <property type="entry name" value="NADPH-DEPENDENT 7-CYANO-7-DEAZAGUANINE REDUCTASE"/>
    <property type="match status" value="1"/>
</dbReference>
<dbReference type="EC" id="1.7.1.13" evidence="5"/>
<evidence type="ECO:0000256" key="4">
    <source>
        <dbReference type="ARBA" id="ARBA00023002"/>
    </source>
</evidence>
<feature type="binding site" evidence="5">
    <location>
        <begin position="54"/>
        <end position="56"/>
    </location>
    <ligand>
        <name>substrate</name>
    </ligand>
</feature>
<comment type="pathway">
    <text evidence="5">tRNA modification; tRNA-queuosine biosynthesis.</text>
</comment>
<keyword evidence="2 5" id="KW-0671">Queuosine biosynthesis</keyword>
<dbReference type="SUPFAM" id="SSF55620">
    <property type="entry name" value="Tetrahydrobiopterin biosynthesis enzymes-like"/>
    <property type="match status" value="1"/>
</dbReference>
<accession>A0A1Q2MDX0</accession>
<evidence type="ECO:0000256" key="3">
    <source>
        <dbReference type="ARBA" id="ARBA00022857"/>
    </source>
</evidence>
<comment type="function">
    <text evidence="5">Catalyzes the NADPH-dependent reduction of 7-cyano-7-deazaguanine (preQ0) to 7-aminomethyl-7-deazaguanine (preQ1).</text>
</comment>
<comment type="similarity">
    <text evidence="5">Belongs to the GTP cyclohydrolase I family. QueF type 1 subfamily.</text>
</comment>
<dbReference type="KEGG" id="pbas:SMSP2_01265"/>
<dbReference type="PIRSF" id="PIRSF027377">
    <property type="entry name" value="Nitrile_oxidored_QueF"/>
    <property type="match status" value="1"/>
</dbReference>
<comment type="catalytic activity">
    <reaction evidence="5">
        <text>7-aminomethyl-7-carbaguanine + 2 NADP(+) = 7-cyano-7-carbaguanine + 2 NADPH + 3 H(+)</text>
        <dbReference type="Rhea" id="RHEA:13409"/>
        <dbReference type="ChEBI" id="CHEBI:15378"/>
        <dbReference type="ChEBI" id="CHEBI:45075"/>
        <dbReference type="ChEBI" id="CHEBI:57783"/>
        <dbReference type="ChEBI" id="CHEBI:58349"/>
        <dbReference type="ChEBI" id="CHEBI:58703"/>
        <dbReference type="EC" id="1.7.1.13"/>
    </reaction>
</comment>
<dbReference type="InterPro" id="IPR029500">
    <property type="entry name" value="QueF"/>
</dbReference>
<gene>
    <name evidence="5 6" type="primary">queF</name>
    <name evidence="6" type="ORF">SMSP2_01265</name>
</gene>
<feature type="active site" description="Proton donor" evidence="5">
    <location>
        <position position="39"/>
    </location>
</feature>